<dbReference type="OrthoDB" id="9778896at2"/>
<dbReference type="STRING" id="656519.Halsa_0724"/>
<dbReference type="HOGENOM" id="CLU_103773_2_2_9"/>
<reference evidence="1 2" key="2">
    <citation type="journal article" date="2011" name="J. Bacteriol.">
        <title>Complete Genome Sequence of the Haloalkaliphilic, Hydrogen Producing Halanaerobium hydrogenoformans.</title>
        <authorList>
            <person name="Brown S.D."/>
            <person name="Begemann M.B."/>
            <person name="Mormile M.R."/>
            <person name="Wall J.D."/>
            <person name="Han C.S."/>
            <person name="Goodwin L.A."/>
            <person name="Pitluck S."/>
            <person name="Land M.L."/>
            <person name="Hauser L.J."/>
            <person name="Elias D.A."/>
        </authorList>
    </citation>
    <scope>NUCLEOTIDE SEQUENCE [LARGE SCALE GENOMIC DNA]</scope>
    <source>
        <strain evidence="2">sapolanicus</strain>
    </source>
</reference>
<dbReference type="Gene3D" id="3.30.450.150">
    <property type="entry name" value="Haem-degrading domain"/>
    <property type="match status" value="1"/>
</dbReference>
<evidence type="ECO:0000313" key="2">
    <source>
        <dbReference type="Proteomes" id="UP000007434"/>
    </source>
</evidence>
<evidence type="ECO:0000313" key="1">
    <source>
        <dbReference type="EMBL" id="ADQ14175.1"/>
    </source>
</evidence>
<dbReference type="AlphaFoldDB" id="E4RMV8"/>
<dbReference type="PANTHER" id="PTHR34309">
    <property type="entry name" value="SLR1406 PROTEIN"/>
    <property type="match status" value="1"/>
</dbReference>
<dbReference type="Pfam" id="PF03928">
    <property type="entry name" value="HbpS-like"/>
    <property type="match status" value="1"/>
</dbReference>
<reference evidence="1 2" key="1">
    <citation type="submission" date="2010-11" db="EMBL/GenBank/DDBJ databases">
        <title>Complete sequence of Halanaerobium sp. sapolanicus.</title>
        <authorList>
            <consortium name="US DOE Joint Genome Institute"/>
            <person name="Lucas S."/>
            <person name="Copeland A."/>
            <person name="Lapidus A."/>
            <person name="Cheng J.-F."/>
            <person name="Bruce D."/>
            <person name="Goodwin L."/>
            <person name="Pitluck S."/>
            <person name="Davenport K."/>
            <person name="Detter J.C."/>
            <person name="Han C."/>
            <person name="Tapia R."/>
            <person name="Land M."/>
            <person name="Hauser L."/>
            <person name="Jeffries C."/>
            <person name="Kyrpides N."/>
            <person name="Ivanova N."/>
            <person name="Mikhailova N."/>
            <person name="Begemann M.B."/>
            <person name="Mormile M.R."/>
            <person name="Wall J.D."/>
            <person name="Elias D.A."/>
            <person name="Woyke T."/>
        </authorList>
    </citation>
    <scope>NUCLEOTIDE SEQUENCE [LARGE SCALE GENOMIC DNA]</scope>
    <source>
        <strain evidence="2">sapolanicus</strain>
    </source>
</reference>
<proteinExistence type="predicted"/>
<dbReference type="InterPro" id="IPR038084">
    <property type="entry name" value="PduO/GlcC-like_sf"/>
</dbReference>
<keyword evidence="2" id="KW-1185">Reference proteome</keyword>
<dbReference type="eggNOG" id="COG3193">
    <property type="taxonomic scope" value="Bacteria"/>
</dbReference>
<dbReference type="RefSeq" id="WP_013405267.1">
    <property type="nucleotide sequence ID" value="NC_014654.1"/>
</dbReference>
<dbReference type="Proteomes" id="UP000007434">
    <property type="component" value="Chromosome"/>
</dbReference>
<dbReference type="EMBL" id="CP002304">
    <property type="protein sequence ID" value="ADQ14175.1"/>
    <property type="molecule type" value="Genomic_DNA"/>
</dbReference>
<dbReference type="InterPro" id="IPR005624">
    <property type="entry name" value="PduO/GlcC-like"/>
</dbReference>
<protein>
    <recommendedName>
        <fullName evidence="3">Heme-binding protein</fullName>
    </recommendedName>
</protein>
<dbReference type="PANTHER" id="PTHR34309:SF1">
    <property type="entry name" value="PROTEIN GLCG"/>
    <property type="match status" value="1"/>
</dbReference>
<dbReference type="KEGG" id="has:Halsa_0724"/>
<organism evidence="1 2">
    <name type="scientific">Halanaerobium hydrogeniformans</name>
    <name type="common">Halanaerobium sp. (strain sapolanicus)</name>
    <dbReference type="NCBI Taxonomy" id="656519"/>
    <lineage>
        <taxon>Bacteria</taxon>
        <taxon>Bacillati</taxon>
        <taxon>Bacillota</taxon>
        <taxon>Clostridia</taxon>
        <taxon>Halanaerobiales</taxon>
        <taxon>Halanaerobiaceae</taxon>
        <taxon>Halanaerobium</taxon>
    </lineage>
</organism>
<sequence>MKLNLKTALKMIEAAEAKAEEIEVPMVITVLDGGGNLIAQHRMDDAIFASVDISLNKAYTSVSTKMPSHVIGEASQVDQPLFGINTTNNGRLVIFGGGFPVNDNKGNVIGAIGVSGGEVEDDMSCAEAGLEVLE</sequence>
<dbReference type="InterPro" id="IPR052517">
    <property type="entry name" value="GlcG_carb_metab_protein"/>
</dbReference>
<dbReference type="SUPFAM" id="SSF143744">
    <property type="entry name" value="GlcG-like"/>
    <property type="match status" value="1"/>
</dbReference>
<name>E4RMV8_HALHG</name>
<accession>E4RMV8</accession>
<evidence type="ECO:0008006" key="3">
    <source>
        <dbReference type="Google" id="ProtNLM"/>
    </source>
</evidence>
<gene>
    <name evidence="1" type="ordered locus">Halsa_0724</name>
</gene>